<accession>A0ABM7HJI7</accession>
<dbReference type="EMBL" id="AP022322">
    <property type="protein sequence ID" value="BBU37328.1"/>
    <property type="molecule type" value="Genomic_DNA"/>
</dbReference>
<keyword evidence="2" id="KW-1185">Reference proteome</keyword>
<dbReference type="Proteomes" id="UP000679260">
    <property type="component" value="Chromosome"/>
</dbReference>
<protein>
    <submittedName>
        <fullName evidence="1">Uncharacterized protein</fullName>
    </submittedName>
</protein>
<organism evidence="1 2">
    <name type="scientific">Veillonella orientalis</name>
    <dbReference type="NCBI Taxonomy" id="2682455"/>
    <lineage>
        <taxon>Bacteria</taxon>
        <taxon>Bacillati</taxon>
        <taxon>Bacillota</taxon>
        <taxon>Negativicutes</taxon>
        <taxon>Veillonellales</taxon>
        <taxon>Veillonellaceae</taxon>
        <taxon>Veillonella</taxon>
    </lineage>
</organism>
<reference evidence="1 2" key="1">
    <citation type="submission" date="2020-01" db="EMBL/GenBank/DDBJ databases">
        <title>Veillonella burapaensis sp. nov., anaerobic, Gram-stain-negative coccus isolated from saliva of a Thai child.</title>
        <authorList>
            <person name="Mashima I."/>
            <person name="Theodorea C."/>
            <person name="Nakazawa F."/>
            <person name="Thaweboon B."/>
            <person name="Thaweboon S."/>
            <person name="Tamai R."/>
            <person name="Kiyoura Y."/>
        </authorList>
    </citation>
    <scope>NUCLEOTIDE SEQUENCE [LARGE SCALE GENOMIC DNA]</scope>
    <source>
        <strain evidence="1 2">S12025-13</strain>
    </source>
</reference>
<evidence type="ECO:0000313" key="2">
    <source>
        <dbReference type="Proteomes" id="UP000679260"/>
    </source>
</evidence>
<evidence type="ECO:0000313" key="1">
    <source>
        <dbReference type="EMBL" id="BBU37328.1"/>
    </source>
</evidence>
<proteinExistence type="predicted"/>
<gene>
    <name evidence="1" type="ORF">VEIS1202513_18490</name>
</gene>
<sequence>MFTSRFKYKNTKSSIFDENKYFMKDKRAQLLDLHKLNIPLPKMLFPYFRP</sequence>
<name>A0ABM7HJI7_9FIRM</name>